<dbReference type="EMBL" id="BGPR01000270">
    <property type="protein sequence ID" value="GBM09449.1"/>
    <property type="molecule type" value="Genomic_DNA"/>
</dbReference>
<keyword evidence="3" id="KW-1185">Reference proteome</keyword>
<feature type="region of interest" description="Disordered" evidence="1">
    <location>
        <begin position="1"/>
        <end position="34"/>
    </location>
</feature>
<evidence type="ECO:0000313" key="2">
    <source>
        <dbReference type="EMBL" id="GBM09449.1"/>
    </source>
</evidence>
<dbReference type="Proteomes" id="UP000499080">
    <property type="component" value="Unassembled WGS sequence"/>
</dbReference>
<feature type="compositionally biased region" description="Basic and acidic residues" evidence="1">
    <location>
        <begin position="1"/>
        <end position="12"/>
    </location>
</feature>
<sequence length="98" mass="10987">MKSVFRRPDLKSQRPQSIFTPRRKSRPFSSLSSSENLSFSILALPFNSHRPPTRGTIQKSSPRIPVNSVGGVHLSEPLLAPYLFWACPFVASGFSGWR</sequence>
<accession>A0A4Y2CZC1</accession>
<gene>
    <name evidence="2" type="ORF">AVEN_141377_1</name>
</gene>
<protein>
    <submittedName>
        <fullName evidence="2">Uncharacterized protein</fullName>
    </submittedName>
</protein>
<comment type="caution">
    <text evidence="2">The sequence shown here is derived from an EMBL/GenBank/DDBJ whole genome shotgun (WGS) entry which is preliminary data.</text>
</comment>
<organism evidence="2 3">
    <name type="scientific">Araneus ventricosus</name>
    <name type="common">Orbweaver spider</name>
    <name type="synonym">Epeira ventricosa</name>
    <dbReference type="NCBI Taxonomy" id="182803"/>
    <lineage>
        <taxon>Eukaryota</taxon>
        <taxon>Metazoa</taxon>
        <taxon>Ecdysozoa</taxon>
        <taxon>Arthropoda</taxon>
        <taxon>Chelicerata</taxon>
        <taxon>Arachnida</taxon>
        <taxon>Araneae</taxon>
        <taxon>Araneomorphae</taxon>
        <taxon>Entelegynae</taxon>
        <taxon>Araneoidea</taxon>
        <taxon>Araneidae</taxon>
        <taxon>Araneus</taxon>
    </lineage>
</organism>
<evidence type="ECO:0000256" key="1">
    <source>
        <dbReference type="SAM" id="MobiDB-lite"/>
    </source>
</evidence>
<dbReference type="AlphaFoldDB" id="A0A4Y2CZC1"/>
<proteinExistence type="predicted"/>
<name>A0A4Y2CZC1_ARAVE</name>
<reference evidence="2 3" key="1">
    <citation type="journal article" date="2019" name="Sci. Rep.">
        <title>Orb-weaving spider Araneus ventricosus genome elucidates the spidroin gene catalogue.</title>
        <authorList>
            <person name="Kono N."/>
            <person name="Nakamura H."/>
            <person name="Ohtoshi R."/>
            <person name="Moran D.A.P."/>
            <person name="Shinohara A."/>
            <person name="Yoshida Y."/>
            <person name="Fujiwara M."/>
            <person name="Mori M."/>
            <person name="Tomita M."/>
            <person name="Arakawa K."/>
        </authorList>
    </citation>
    <scope>NUCLEOTIDE SEQUENCE [LARGE SCALE GENOMIC DNA]</scope>
</reference>
<evidence type="ECO:0000313" key="3">
    <source>
        <dbReference type="Proteomes" id="UP000499080"/>
    </source>
</evidence>